<comment type="catalytic activity">
    <reaction evidence="5">
        <text>dimethylallyl diphosphate + 2 oxidized [2Fe-2S]-[ferredoxin] + H2O = (2E)-4-hydroxy-3-methylbut-2-enyl diphosphate + 2 reduced [2Fe-2S]-[ferredoxin] + 2 H(+)</text>
        <dbReference type="Rhea" id="RHEA:24825"/>
        <dbReference type="Rhea" id="RHEA-COMP:10000"/>
        <dbReference type="Rhea" id="RHEA-COMP:10001"/>
        <dbReference type="ChEBI" id="CHEBI:15377"/>
        <dbReference type="ChEBI" id="CHEBI:15378"/>
        <dbReference type="ChEBI" id="CHEBI:33737"/>
        <dbReference type="ChEBI" id="CHEBI:33738"/>
        <dbReference type="ChEBI" id="CHEBI:57623"/>
        <dbReference type="ChEBI" id="CHEBI:128753"/>
        <dbReference type="EC" id="1.17.7.4"/>
    </reaction>
</comment>
<dbReference type="UniPathway" id="UPA00056">
    <property type="reaction ID" value="UER00097"/>
</dbReference>
<feature type="binding site" evidence="5">
    <location>
        <position position="167"/>
    </location>
    <ligand>
        <name>isopentenyl diphosphate</name>
        <dbReference type="ChEBI" id="CHEBI:128769"/>
    </ligand>
</feature>
<dbReference type="EC" id="1.17.7.4" evidence="5"/>
<evidence type="ECO:0000256" key="3">
    <source>
        <dbReference type="ARBA" id="ARBA00023004"/>
    </source>
</evidence>
<feature type="binding site" evidence="5">
    <location>
        <position position="207"/>
    </location>
    <ligand>
        <name>(2E)-4-hydroxy-3-methylbut-2-enyl diphosphate</name>
        <dbReference type="ChEBI" id="CHEBI:128753"/>
    </ligand>
</feature>
<dbReference type="GO" id="GO:0016114">
    <property type="term" value="P:terpenoid biosynthetic process"/>
    <property type="evidence" value="ECO:0007669"/>
    <property type="project" value="UniProtKB-UniRule"/>
</dbReference>
<feature type="binding site" evidence="5">
    <location>
        <position position="117"/>
    </location>
    <ligand>
        <name>isopentenyl diphosphate</name>
        <dbReference type="ChEBI" id="CHEBI:128769"/>
    </ligand>
</feature>
<dbReference type="GO" id="GO:0050992">
    <property type="term" value="P:dimethylallyl diphosphate biosynthetic process"/>
    <property type="evidence" value="ECO:0007669"/>
    <property type="project" value="UniProtKB-UniRule"/>
</dbReference>
<keyword evidence="5" id="KW-0560">Oxidoreductase</keyword>
<dbReference type="Gene3D" id="3.40.1010.20">
    <property type="entry name" value="4-hydroxy-3-methylbut-2-enyl diphosphate reductase, catalytic domain"/>
    <property type="match status" value="2"/>
</dbReference>
<comment type="similarity">
    <text evidence="5">Belongs to the IspH family.</text>
</comment>
<dbReference type="GO" id="GO:0046872">
    <property type="term" value="F:metal ion binding"/>
    <property type="evidence" value="ECO:0007669"/>
    <property type="project" value="UniProtKB-KW"/>
</dbReference>
<feature type="binding site" evidence="5">
    <location>
        <position position="84"/>
    </location>
    <ligand>
        <name>(2E)-4-hydroxy-3-methylbut-2-enyl diphosphate</name>
        <dbReference type="ChEBI" id="CHEBI:128753"/>
    </ligand>
</feature>
<feature type="binding site" evidence="5">
    <location>
        <position position="309"/>
    </location>
    <ligand>
        <name>(2E)-4-hydroxy-3-methylbut-2-enyl diphosphate</name>
        <dbReference type="ChEBI" id="CHEBI:128753"/>
    </ligand>
</feature>
<feature type="binding site" evidence="5">
    <location>
        <position position="117"/>
    </location>
    <ligand>
        <name>(2E)-4-hydroxy-3-methylbut-2-enyl diphosphate</name>
        <dbReference type="ChEBI" id="CHEBI:128753"/>
    </ligand>
</feature>
<comment type="pathway">
    <text evidence="5">Isoprenoid biosynthesis; dimethylallyl diphosphate biosynthesis; dimethylallyl diphosphate from (2E)-4-hydroxy-3-methylbutenyl diphosphate: step 1/1.</text>
</comment>
<dbReference type="PANTHER" id="PTHR30426">
    <property type="entry name" value="4-HYDROXY-3-METHYLBUT-2-ENYL DIPHOSPHATE REDUCTASE"/>
    <property type="match status" value="1"/>
</dbReference>
<evidence type="ECO:0000256" key="5">
    <source>
        <dbReference type="HAMAP-Rule" id="MF_00191"/>
    </source>
</evidence>
<feature type="binding site" evidence="5">
    <location>
        <position position="309"/>
    </location>
    <ligand>
        <name>dimethylallyl diphosphate</name>
        <dbReference type="ChEBI" id="CHEBI:57623"/>
    </ligand>
</feature>
<dbReference type="AlphaFoldDB" id="A0A3L8RDK4"/>
<comment type="cofactor">
    <cofactor evidence="5">
        <name>[4Fe-4S] cluster</name>
        <dbReference type="ChEBI" id="CHEBI:49883"/>
    </cofactor>
    <text evidence="5">Binds 1 [4Fe-4S] cluster per subunit.</text>
</comment>
<feature type="compositionally biased region" description="Basic and acidic residues" evidence="6">
    <location>
        <begin position="353"/>
        <end position="364"/>
    </location>
</feature>
<organism evidence="7 8">
    <name type="scientific">Streptomyces rapamycinicus (strain ATCC 29253 / DSM 41530 / NRRL 5491 / AYB-994)</name>
    <name type="common">Streptomyces hygroscopicus (strain ATCC 29253)</name>
    <dbReference type="NCBI Taxonomy" id="1343740"/>
    <lineage>
        <taxon>Bacteria</taxon>
        <taxon>Bacillati</taxon>
        <taxon>Actinomycetota</taxon>
        <taxon>Actinomycetes</taxon>
        <taxon>Kitasatosporales</taxon>
        <taxon>Streptomycetaceae</taxon>
        <taxon>Streptomyces</taxon>
        <taxon>Streptomyces violaceusniger group</taxon>
    </lineage>
</organism>
<feature type="binding site" evidence="5">
    <location>
        <position position="117"/>
    </location>
    <ligand>
        <name>dimethylallyl diphosphate</name>
        <dbReference type="ChEBI" id="CHEBI:57623"/>
    </ligand>
</feature>
<dbReference type="InterPro" id="IPR003451">
    <property type="entry name" value="LytB/IspH"/>
</dbReference>
<evidence type="ECO:0000256" key="1">
    <source>
        <dbReference type="ARBA" id="ARBA00022485"/>
    </source>
</evidence>
<evidence type="ECO:0000313" key="8">
    <source>
        <dbReference type="Proteomes" id="UP000281594"/>
    </source>
</evidence>
<name>A0A3L8RDK4_STRRN</name>
<feature type="binding site" evidence="5">
    <location>
        <position position="167"/>
    </location>
    <ligand>
        <name>(2E)-4-hydroxy-3-methylbut-2-enyl diphosphate</name>
        <dbReference type="ChEBI" id="CHEBI:128753"/>
    </ligand>
</feature>
<dbReference type="Gene3D" id="3.40.50.11270">
    <property type="match status" value="1"/>
</dbReference>
<feature type="binding site" evidence="5">
    <location>
        <position position="267"/>
    </location>
    <ligand>
        <name>(2E)-4-hydroxy-3-methylbut-2-enyl diphosphate</name>
        <dbReference type="ChEBI" id="CHEBI:128753"/>
    </ligand>
</feature>
<keyword evidence="5" id="KW-0414">Isoprene biosynthesis</keyword>
<dbReference type="PANTHER" id="PTHR30426:SF0">
    <property type="entry name" value="4-HYDROXY-3-METHYLBUT-2-ENYL DIPHOSPHATE REDUCTASE"/>
    <property type="match status" value="1"/>
</dbReference>
<proteinExistence type="inferred from homology"/>
<dbReference type="Pfam" id="PF02401">
    <property type="entry name" value="LYTB"/>
    <property type="match status" value="1"/>
</dbReference>
<dbReference type="EMBL" id="QYCY01000001">
    <property type="protein sequence ID" value="RLV77819.1"/>
    <property type="molecule type" value="Genomic_DNA"/>
</dbReference>
<keyword evidence="1 5" id="KW-0004">4Fe-4S</keyword>
<feature type="region of interest" description="Disordered" evidence="6">
    <location>
        <begin position="1"/>
        <end position="20"/>
    </location>
</feature>
<gene>
    <name evidence="5" type="primary">ispH</name>
    <name evidence="7" type="ORF">D3C57_105580</name>
</gene>
<dbReference type="CDD" id="cd13944">
    <property type="entry name" value="lytB_ispH"/>
    <property type="match status" value="1"/>
</dbReference>
<feature type="binding site" evidence="5">
    <location>
        <position position="266"/>
    </location>
    <ligand>
        <name>dimethylallyl diphosphate</name>
        <dbReference type="ChEBI" id="CHEBI:57623"/>
    </ligand>
</feature>
<comment type="pathway">
    <text evidence="5">Isoprenoid biosynthesis; isopentenyl diphosphate biosynthesis via DXP pathway; isopentenyl diphosphate from 1-deoxy-D-xylulose 5-phosphate: step 6/6.</text>
</comment>
<feature type="binding site" evidence="5">
    <location>
        <position position="167"/>
    </location>
    <ligand>
        <name>dimethylallyl diphosphate</name>
        <dbReference type="ChEBI" id="CHEBI:57623"/>
    </ligand>
</feature>
<feature type="binding site" evidence="5">
    <location>
        <position position="266"/>
    </location>
    <ligand>
        <name>isopentenyl diphosphate</name>
        <dbReference type="ChEBI" id="CHEBI:128769"/>
    </ligand>
</feature>
<feature type="binding site" evidence="5">
    <location>
        <position position="265"/>
    </location>
    <ligand>
        <name>(2E)-4-hydroxy-3-methylbut-2-enyl diphosphate</name>
        <dbReference type="ChEBI" id="CHEBI:128753"/>
    </ligand>
</feature>
<feature type="binding site" evidence="5">
    <location>
        <position position="267"/>
    </location>
    <ligand>
        <name>isopentenyl diphosphate</name>
        <dbReference type="ChEBI" id="CHEBI:128769"/>
    </ligand>
</feature>
<evidence type="ECO:0000256" key="2">
    <source>
        <dbReference type="ARBA" id="ARBA00022723"/>
    </source>
</evidence>
<accession>A0A3L8RDK4</accession>
<dbReference type="STRING" id="1343740.M271_38035"/>
<protein>
    <recommendedName>
        <fullName evidence="5">4-hydroxy-3-methylbut-2-enyl diphosphate reductase</fullName>
        <shortName evidence="5">HMBPP reductase</shortName>
        <ecNumber evidence="5">1.17.7.4</ecNumber>
    </recommendedName>
</protein>
<feature type="binding site" evidence="5">
    <location>
        <position position="139"/>
    </location>
    <ligand>
        <name>[4Fe-4S] cluster</name>
        <dbReference type="ChEBI" id="CHEBI:49883"/>
    </ligand>
</feature>
<feature type="binding site" evidence="5">
    <location>
        <position position="84"/>
    </location>
    <ligand>
        <name>dimethylallyl diphosphate</name>
        <dbReference type="ChEBI" id="CHEBI:57623"/>
    </ligand>
</feature>
<reference evidence="7 8" key="1">
    <citation type="journal article" date="2018" name="J. Biol. Chem.">
        <title>Discovery of the actinoplanic acid pathway in Streptomyces rapamycinicus reveals a genetically conserved synergism with rapamycin.</title>
        <authorList>
            <person name="Mrak P."/>
            <person name="Krastel P."/>
            <person name="Pivk Lukancic P."/>
            <person name="Tao J."/>
            <person name="Pistorius D."/>
            <person name="Moore C.M."/>
        </authorList>
    </citation>
    <scope>NUCLEOTIDE SEQUENCE [LARGE SCALE GENOMIC DNA]</scope>
    <source>
        <strain evidence="7 8">NRRL 5491</strain>
    </source>
</reference>
<feature type="active site" description="Proton donor" evidence="5">
    <location>
        <position position="169"/>
    </location>
</feature>
<dbReference type="GO" id="GO:0051745">
    <property type="term" value="F:4-hydroxy-3-methylbut-2-enyl diphosphate reductase activity"/>
    <property type="evidence" value="ECO:0007669"/>
    <property type="project" value="UniProtKB-UniRule"/>
</dbReference>
<keyword evidence="4 5" id="KW-0411">Iron-sulfur</keyword>
<dbReference type="NCBIfam" id="TIGR00216">
    <property type="entry name" value="ispH_lytB"/>
    <property type="match status" value="1"/>
</dbReference>
<feature type="binding site" evidence="5">
    <location>
        <position position="267"/>
    </location>
    <ligand>
        <name>dimethylallyl diphosphate</name>
        <dbReference type="ChEBI" id="CHEBI:57623"/>
    </ligand>
</feature>
<feature type="binding site" evidence="5">
    <location>
        <position position="55"/>
    </location>
    <ligand>
        <name>[4Fe-4S] cluster</name>
        <dbReference type="ChEBI" id="CHEBI:49883"/>
    </ligand>
</feature>
<comment type="catalytic activity">
    <reaction evidence="5">
        <text>isopentenyl diphosphate + 2 oxidized [2Fe-2S]-[ferredoxin] + H2O = (2E)-4-hydroxy-3-methylbut-2-enyl diphosphate + 2 reduced [2Fe-2S]-[ferredoxin] + 2 H(+)</text>
        <dbReference type="Rhea" id="RHEA:24488"/>
        <dbReference type="Rhea" id="RHEA-COMP:10000"/>
        <dbReference type="Rhea" id="RHEA-COMP:10001"/>
        <dbReference type="ChEBI" id="CHEBI:15377"/>
        <dbReference type="ChEBI" id="CHEBI:15378"/>
        <dbReference type="ChEBI" id="CHEBI:33737"/>
        <dbReference type="ChEBI" id="CHEBI:33738"/>
        <dbReference type="ChEBI" id="CHEBI:128753"/>
        <dbReference type="ChEBI" id="CHEBI:128769"/>
        <dbReference type="EC" id="1.17.7.4"/>
    </reaction>
</comment>
<dbReference type="UniPathway" id="UPA00059">
    <property type="reaction ID" value="UER00105"/>
</dbReference>
<feature type="binding site" evidence="5">
    <location>
        <position position="237"/>
    </location>
    <ligand>
        <name>[4Fe-4S] cluster</name>
        <dbReference type="ChEBI" id="CHEBI:49883"/>
    </ligand>
</feature>
<dbReference type="GO" id="GO:0019288">
    <property type="term" value="P:isopentenyl diphosphate biosynthetic process, methylerythritol 4-phosphate pathway"/>
    <property type="evidence" value="ECO:0007669"/>
    <property type="project" value="UniProtKB-UniRule"/>
</dbReference>
<dbReference type="GO" id="GO:0051539">
    <property type="term" value="F:4 iron, 4 sulfur cluster binding"/>
    <property type="evidence" value="ECO:0007669"/>
    <property type="project" value="UniProtKB-UniRule"/>
</dbReference>
<feature type="binding site" evidence="5">
    <location>
        <position position="265"/>
    </location>
    <ligand>
        <name>dimethylallyl diphosphate</name>
        <dbReference type="ChEBI" id="CHEBI:57623"/>
    </ligand>
</feature>
<feature type="binding site" evidence="5">
    <location>
        <position position="84"/>
    </location>
    <ligand>
        <name>isopentenyl diphosphate</name>
        <dbReference type="ChEBI" id="CHEBI:128769"/>
    </ligand>
</feature>
<comment type="caution">
    <text evidence="7">The sequence shown here is derived from an EMBL/GenBank/DDBJ whole genome shotgun (WGS) entry which is preliminary data.</text>
</comment>
<comment type="function">
    <text evidence="5">Catalyzes the conversion of 1-hydroxy-2-methyl-2-(E)-butenyl 4-diphosphate (HMBPP) into a mixture of isopentenyl diphosphate (IPP) and dimethylallyl diphosphate (DMAPP). Acts in the terminal step of the DOXP/MEP pathway for isoprenoid precursor biosynthesis.</text>
</comment>
<dbReference type="Proteomes" id="UP000281594">
    <property type="component" value="Unassembled WGS sequence"/>
</dbReference>
<evidence type="ECO:0000256" key="6">
    <source>
        <dbReference type="SAM" id="MobiDB-lite"/>
    </source>
</evidence>
<keyword evidence="2 5" id="KW-0479">Metal-binding</keyword>
<dbReference type="HAMAP" id="MF_00191">
    <property type="entry name" value="IspH"/>
    <property type="match status" value="1"/>
</dbReference>
<keyword evidence="3 5" id="KW-0408">Iron</keyword>
<evidence type="ECO:0000313" key="7">
    <source>
        <dbReference type="EMBL" id="RLV77819.1"/>
    </source>
</evidence>
<feature type="binding site" evidence="5">
    <location>
        <position position="265"/>
    </location>
    <ligand>
        <name>isopentenyl diphosphate</name>
        <dbReference type="ChEBI" id="CHEBI:128769"/>
    </ligand>
</feature>
<sequence length="380" mass="41481">MTALGGMAAQRRAHSHPSRKPALEQYVMHLSTKTSQPDTRAPRKRVILAEPRGFCAGVRRAIAMVERALEVYGPPIYVRKQIVHNHYVVGLLERKGARFVESEYDVPEGAVCLFSAHGVAPAVRAAASTRDLQVIDATCPLVAKVHQQARRMVRDGRVLLLVGHAEHEETEGTRGEAPRETLVVETVEDVERLDLPRDTPVAYLTQTTLSVDETAGIVRALTERFDDIAGPGTDTICYASQNRQNGIKSLAQQADLVLVVGSENSSNSQRMVDVARDAGTPAHLVPDVSRLDNRWLEGVTTVGVSSGASVPDTLVHQLLDRLAEFGHDQVDIESTAVEDVVFSMPLSLTDGIRSDDRERLDDAWSKVPSDAPAGTPRRTK</sequence>
<feature type="region of interest" description="Disordered" evidence="6">
    <location>
        <begin position="353"/>
        <end position="380"/>
    </location>
</feature>
<feature type="binding site" evidence="5">
    <location>
        <position position="266"/>
    </location>
    <ligand>
        <name>(2E)-4-hydroxy-3-methylbut-2-enyl diphosphate</name>
        <dbReference type="ChEBI" id="CHEBI:128753"/>
    </ligand>
</feature>
<feature type="binding site" evidence="5">
    <location>
        <position position="309"/>
    </location>
    <ligand>
        <name>isopentenyl diphosphate</name>
        <dbReference type="ChEBI" id="CHEBI:128769"/>
    </ligand>
</feature>
<evidence type="ECO:0000256" key="4">
    <source>
        <dbReference type="ARBA" id="ARBA00023014"/>
    </source>
</evidence>